<keyword evidence="2" id="KW-1185">Reference proteome</keyword>
<comment type="caution">
    <text evidence="1">The sequence shown here is derived from an EMBL/GenBank/DDBJ whole genome shotgun (WGS) entry which is preliminary data.</text>
</comment>
<reference evidence="2" key="1">
    <citation type="journal article" date="2024" name="Proc. Natl. Acad. Sci. U.S.A.">
        <title>Extraordinary preservation of gene collinearity over three hundred million years revealed in homosporous lycophytes.</title>
        <authorList>
            <person name="Li C."/>
            <person name="Wickell D."/>
            <person name="Kuo L.Y."/>
            <person name="Chen X."/>
            <person name="Nie B."/>
            <person name="Liao X."/>
            <person name="Peng D."/>
            <person name="Ji J."/>
            <person name="Jenkins J."/>
            <person name="Williams M."/>
            <person name="Shu S."/>
            <person name="Plott C."/>
            <person name="Barry K."/>
            <person name="Rajasekar S."/>
            <person name="Grimwood J."/>
            <person name="Han X."/>
            <person name="Sun S."/>
            <person name="Hou Z."/>
            <person name="He W."/>
            <person name="Dai G."/>
            <person name="Sun C."/>
            <person name="Schmutz J."/>
            <person name="Leebens-Mack J.H."/>
            <person name="Li F.W."/>
            <person name="Wang L."/>
        </authorList>
    </citation>
    <scope>NUCLEOTIDE SEQUENCE [LARGE SCALE GENOMIC DNA]</scope>
    <source>
        <strain evidence="2">cv. PW_Plant_1</strain>
    </source>
</reference>
<dbReference type="Proteomes" id="UP001162992">
    <property type="component" value="Chromosome 6"/>
</dbReference>
<proteinExistence type="predicted"/>
<sequence>MAGRLPLGIHYNLNAGSSLVGNALHDLNTVDSRNGDIEGITDTERDPTTGDSLDNEEDSTSGDCGPQTFGSSLHEIADVETDPSISLENEENPGCPYGVLSYKDVMPIETARVRFLQLIVEHFVQAHLITVQSDSSDANYVSSSNKEKENKRKKSEVQFEGDARFLLPLTYIANLYETLVHEVDARLASVEGIHEKTIGVALEASGGLYRRLMQKYPKSGLEALLECGPMIFKRREMASALEARSKFPQLVIGDQKRIRFVVIHGLELKEHPRLSHEDAEWFKRLTGRHEALISERDYKFHCARAKHRRAPQHGLSSLPVLQPYANAEPLHSVTDTAHHLQYQNAELASEPMHSPHQHQAQQTSRIPHAPHPQHASHTSHLAHVTSHSPRAAHTPHIAREMQSPGLHTGLGMLVVTPPSPAKYCDACGAQFIRQNAKYCYACGTKRLMI</sequence>
<evidence type="ECO:0000313" key="1">
    <source>
        <dbReference type="EMBL" id="KAJ7552589.1"/>
    </source>
</evidence>
<gene>
    <name evidence="1" type="ORF">O6H91_06G061000</name>
</gene>
<name>A0ACC2DEB8_DIPCM</name>
<evidence type="ECO:0000313" key="2">
    <source>
        <dbReference type="Proteomes" id="UP001162992"/>
    </source>
</evidence>
<accession>A0ACC2DEB8</accession>
<organism evidence="1 2">
    <name type="scientific">Diphasiastrum complanatum</name>
    <name type="common">Issler's clubmoss</name>
    <name type="synonym">Lycopodium complanatum</name>
    <dbReference type="NCBI Taxonomy" id="34168"/>
    <lineage>
        <taxon>Eukaryota</taxon>
        <taxon>Viridiplantae</taxon>
        <taxon>Streptophyta</taxon>
        <taxon>Embryophyta</taxon>
        <taxon>Tracheophyta</taxon>
        <taxon>Lycopodiopsida</taxon>
        <taxon>Lycopodiales</taxon>
        <taxon>Lycopodiaceae</taxon>
        <taxon>Lycopodioideae</taxon>
        <taxon>Diphasiastrum</taxon>
    </lineage>
</organism>
<dbReference type="EMBL" id="CM055097">
    <property type="protein sequence ID" value="KAJ7552589.1"/>
    <property type="molecule type" value="Genomic_DNA"/>
</dbReference>
<protein>
    <submittedName>
        <fullName evidence="1">Uncharacterized protein</fullName>
    </submittedName>
</protein>